<accession>A0AAD4B9W1</accession>
<sequence length="64" mass="7286">MMVHQTGAIPEGSQHLLSEPVSMHTRNTFTSCSETFEKTSSPPPNHLFNALCISHRYQSRQRFP</sequence>
<gene>
    <name evidence="2" type="ORF">L210DRAFT_245827</name>
</gene>
<feature type="region of interest" description="Disordered" evidence="1">
    <location>
        <begin position="1"/>
        <end position="20"/>
    </location>
</feature>
<reference evidence="2" key="2">
    <citation type="journal article" date="2020" name="Nat. Commun.">
        <title>Large-scale genome sequencing of mycorrhizal fungi provides insights into the early evolution of symbiotic traits.</title>
        <authorList>
            <person name="Miyauchi S."/>
            <person name="Kiss E."/>
            <person name="Kuo A."/>
            <person name="Drula E."/>
            <person name="Kohler A."/>
            <person name="Sanchez-Garcia M."/>
            <person name="Morin E."/>
            <person name="Andreopoulos B."/>
            <person name="Barry K.W."/>
            <person name="Bonito G."/>
            <person name="Buee M."/>
            <person name="Carver A."/>
            <person name="Chen C."/>
            <person name="Cichocki N."/>
            <person name="Clum A."/>
            <person name="Culley D."/>
            <person name="Crous P.W."/>
            <person name="Fauchery L."/>
            <person name="Girlanda M."/>
            <person name="Hayes R.D."/>
            <person name="Keri Z."/>
            <person name="LaButti K."/>
            <person name="Lipzen A."/>
            <person name="Lombard V."/>
            <person name="Magnuson J."/>
            <person name="Maillard F."/>
            <person name="Murat C."/>
            <person name="Nolan M."/>
            <person name="Ohm R.A."/>
            <person name="Pangilinan J."/>
            <person name="Pereira M.F."/>
            <person name="Perotto S."/>
            <person name="Peter M."/>
            <person name="Pfister S."/>
            <person name="Riley R."/>
            <person name="Sitrit Y."/>
            <person name="Stielow J.B."/>
            <person name="Szollosi G."/>
            <person name="Zifcakova L."/>
            <person name="Stursova M."/>
            <person name="Spatafora J.W."/>
            <person name="Tedersoo L."/>
            <person name="Vaario L.M."/>
            <person name="Yamada A."/>
            <person name="Yan M."/>
            <person name="Wang P."/>
            <person name="Xu J."/>
            <person name="Bruns T."/>
            <person name="Baldrian P."/>
            <person name="Vilgalys R."/>
            <person name="Dunand C."/>
            <person name="Henrissat B."/>
            <person name="Grigoriev I.V."/>
            <person name="Hibbett D."/>
            <person name="Nagy L.G."/>
            <person name="Martin F.M."/>
        </authorList>
    </citation>
    <scope>NUCLEOTIDE SEQUENCE</scope>
    <source>
        <strain evidence="2">BED1</strain>
    </source>
</reference>
<proteinExistence type="predicted"/>
<evidence type="ECO:0000313" key="3">
    <source>
        <dbReference type="Proteomes" id="UP001194468"/>
    </source>
</evidence>
<reference evidence="2" key="1">
    <citation type="submission" date="2019-10" db="EMBL/GenBank/DDBJ databases">
        <authorList>
            <consortium name="DOE Joint Genome Institute"/>
            <person name="Kuo A."/>
            <person name="Miyauchi S."/>
            <person name="Kiss E."/>
            <person name="Drula E."/>
            <person name="Kohler A."/>
            <person name="Sanchez-Garcia M."/>
            <person name="Andreopoulos B."/>
            <person name="Barry K.W."/>
            <person name="Bonito G."/>
            <person name="Buee M."/>
            <person name="Carver A."/>
            <person name="Chen C."/>
            <person name="Cichocki N."/>
            <person name="Clum A."/>
            <person name="Culley D."/>
            <person name="Crous P.W."/>
            <person name="Fauchery L."/>
            <person name="Girlanda M."/>
            <person name="Hayes R."/>
            <person name="Keri Z."/>
            <person name="LaButti K."/>
            <person name="Lipzen A."/>
            <person name="Lombard V."/>
            <person name="Magnuson J."/>
            <person name="Maillard F."/>
            <person name="Morin E."/>
            <person name="Murat C."/>
            <person name="Nolan M."/>
            <person name="Ohm R."/>
            <person name="Pangilinan J."/>
            <person name="Pereira M."/>
            <person name="Perotto S."/>
            <person name="Peter M."/>
            <person name="Riley R."/>
            <person name="Sitrit Y."/>
            <person name="Stielow B."/>
            <person name="Szollosi G."/>
            <person name="Zifcakova L."/>
            <person name="Stursova M."/>
            <person name="Spatafora J.W."/>
            <person name="Tedersoo L."/>
            <person name="Vaario L.-M."/>
            <person name="Yamada A."/>
            <person name="Yan M."/>
            <person name="Wang P."/>
            <person name="Xu J."/>
            <person name="Bruns T."/>
            <person name="Baldrian P."/>
            <person name="Vilgalys R."/>
            <person name="Henrissat B."/>
            <person name="Grigoriev I.V."/>
            <person name="Hibbett D."/>
            <person name="Nagy L.G."/>
            <person name="Martin F.M."/>
        </authorList>
    </citation>
    <scope>NUCLEOTIDE SEQUENCE</scope>
    <source>
        <strain evidence="2">BED1</strain>
    </source>
</reference>
<evidence type="ECO:0000256" key="1">
    <source>
        <dbReference type="SAM" id="MobiDB-lite"/>
    </source>
</evidence>
<dbReference type="EMBL" id="WHUW01000369">
    <property type="protein sequence ID" value="KAF8415133.1"/>
    <property type="molecule type" value="Genomic_DNA"/>
</dbReference>
<name>A0AAD4B9W1_BOLED</name>
<dbReference type="AlphaFoldDB" id="A0AAD4B9W1"/>
<keyword evidence="3" id="KW-1185">Reference proteome</keyword>
<protein>
    <submittedName>
        <fullName evidence="2">Uncharacterized protein</fullName>
    </submittedName>
</protein>
<dbReference type="Proteomes" id="UP001194468">
    <property type="component" value="Unassembled WGS sequence"/>
</dbReference>
<organism evidence="2 3">
    <name type="scientific">Boletus edulis BED1</name>
    <dbReference type="NCBI Taxonomy" id="1328754"/>
    <lineage>
        <taxon>Eukaryota</taxon>
        <taxon>Fungi</taxon>
        <taxon>Dikarya</taxon>
        <taxon>Basidiomycota</taxon>
        <taxon>Agaricomycotina</taxon>
        <taxon>Agaricomycetes</taxon>
        <taxon>Agaricomycetidae</taxon>
        <taxon>Boletales</taxon>
        <taxon>Boletineae</taxon>
        <taxon>Boletaceae</taxon>
        <taxon>Boletoideae</taxon>
        <taxon>Boletus</taxon>
    </lineage>
</organism>
<comment type="caution">
    <text evidence="2">The sequence shown here is derived from an EMBL/GenBank/DDBJ whole genome shotgun (WGS) entry which is preliminary data.</text>
</comment>
<evidence type="ECO:0000313" key="2">
    <source>
        <dbReference type="EMBL" id="KAF8415133.1"/>
    </source>
</evidence>